<evidence type="ECO:0000313" key="2">
    <source>
        <dbReference type="EMBL" id="RKU48863.1"/>
    </source>
</evidence>
<name>A0A420YLU1_9PEZI</name>
<feature type="compositionally biased region" description="Low complexity" evidence="1">
    <location>
        <begin position="121"/>
        <end position="131"/>
    </location>
</feature>
<comment type="caution">
    <text evidence="2">The sequence shown here is derived from an EMBL/GenBank/DDBJ whole genome shotgun (WGS) entry which is preliminary data.</text>
</comment>
<dbReference type="OrthoDB" id="3886346at2759"/>
<sequence length="432" mass="46977">MDALAHLVANIPDWIKRLDELTDQIEKRQLELAQVSSSPMPRTRSLRNRGSTESLKPTDEPEAHPQDTVAELPQAPVTKPTTPVKHPLDTSVTPAKAADGPPPSSPGGSNTPSGLRRQTSVVKAQAQARVRATMRKRQRSDSIVSAEAGVPKFRTRSMIIVYYDSYVQSFFEELVKFVSASRNMMRKAKMAAKVAQIKRQAELALGDGDDEQQDAPKDQGLQVGGQLLAAQVGKSPSVQVDDAPLEAVPASEDAKAREEDEKLALQFVSSRRMRPVTRIPNAFGTATGRHAYASGSRVAGGGQQAAAGQLPDVYDRLDKGLEYVQSMSEHGAHQFLRDGDCAEEVDNIKTKLAETKDLAAKEMERVQKDEPAELKSSSDSLKGRSFRPHSMRREYSGPSMKDGNVDLEVDDGPEGNSAGEGKLLAKGTRLMQ</sequence>
<gene>
    <name evidence="2" type="ORF">DL546_008065</name>
</gene>
<keyword evidence="3" id="KW-1185">Reference proteome</keyword>
<feature type="compositionally biased region" description="Low complexity" evidence="1">
    <location>
        <begin position="76"/>
        <end position="85"/>
    </location>
</feature>
<dbReference type="Proteomes" id="UP000275385">
    <property type="component" value="Unassembled WGS sequence"/>
</dbReference>
<evidence type="ECO:0000256" key="1">
    <source>
        <dbReference type="SAM" id="MobiDB-lite"/>
    </source>
</evidence>
<feature type="region of interest" description="Disordered" evidence="1">
    <location>
        <begin position="32"/>
        <end position="142"/>
    </location>
</feature>
<accession>A0A420YLU1</accession>
<proteinExistence type="predicted"/>
<feature type="compositionally biased region" description="Basic and acidic residues" evidence="1">
    <location>
        <begin position="56"/>
        <end position="65"/>
    </location>
</feature>
<dbReference type="AlphaFoldDB" id="A0A420YLU1"/>
<dbReference type="EMBL" id="QVQW01000003">
    <property type="protein sequence ID" value="RKU48863.1"/>
    <property type="molecule type" value="Genomic_DNA"/>
</dbReference>
<evidence type="ECO:0000313" key="3">
    <source>
        <dbReference type="Proteomes" id="UP000275385"/>
    </source>
</evidence>
<protein>
    <submittedName>
        <fullName evidence="2">Uncharacterized protein</fullName>
    </submittedName>
</protein>
<feature type="region of interest" description="Disordered" evidence="1">
    <location>
        <begin position="237"/>
        <end position="259"/>
    </location>
</feature>
<organism evidence="2 3">
    <name type="scientific">Coniochaeta pulveracea</name>
    <dbReference type="NCBI Taxonomy" id="177199"/>
    <lineage>
        <taxon>Eukaryota</taxon>
        <taxon>Fungi</taxon>
        <taxon>Dikarya</taxon>
        <taxon>Ascomycota</taxon>
        <taxon>Pezizomycotina</taxon>
        <taxon>Sordariomycetes</taxon>
        <taxon>Sordariomycetidae</taxon>
        <taxon>Coniochaetales</taxon>
        <taxon>Coniochaetaceae</taxon>
        <taxon>Coniochaeta</taxon>
    </lineage>
</organism>
<reference evidence="2 3" key="1">
    <citation type="submission" date="2018-08" db="EMBL/GenBank/DDBJ databases">
        <title>Draft genome of the lignicolous fungus Coniochaeta pulveracea.</title>
        <authorList>
            <person name="Borstlap C.J."/>
            <person name="De Witt R.N."/>
            <person name="Botha A."/>
            <person name="Volschenk H."/>
        </authorList>
    </citation>
    <scope>NUCLEOTIDE SEQUENCE [LARGE SCALE GENOMIC DNA]</scope>
    <source>
        <strain evidence="2 3">CAB683</strain>
    </source>
</reference>
<feature type="region of interest" description="Disordered" evidence="1">
    <location>
        <begin position="357"/>
        <end position="432"/>
    </location>
</feature>
<feature type="compositionally biased region" description="Basic and acidic residues" evidence="1">
    <location>
        <begin position="357"/>
        <end position="373"/>
    </location>
</feature>